<organism evidence="17">
    <name type="scientific">uncultured Sporomusa sp</name>
    <dbReference type="NCBI Taxonomy" id="307249"/>
    <lineage>
        <taxon>Bacteria</taxon>
        <taxon>Bacillati</taxon>
        <taxon>Bacillota</taxon>
        <taxon>Negativicutes</taxon>
        <taxon>Selenomonadales</taxon>
        <taxon>Sporomusaceae</taxon>
        <taxon>Sporomusa</taxon>
        <taxon>environmental samples</taxon>
    </lineage>
</organism>
<keyword evidence="10" id="KW-0921">Nickel transport</keyword>
<dbReference type="InterPro" id="IPR003593">
    <property type="entry name" value="AAA+_ATPase"/>
</dbReference>
<evidence type="ECO:0000256" key="3">
    <source>
        <dbReference type="ARBA" id="ARBA00022448"/>
    </source>
</evidence>
<dbReference type="EC" id="7.2.2.11" evidence="13"/>
<dbReference type="SMART" id="SM00382">
    <property type="entry name" value="AAA"/>
    <property type="match status" value="1"/>
</dbReference>
<dbReference type="Pfam" id="PF08352">
    <property type="entry name" value="oligo_HPY"/>
    <property type="match status" value="1"/>
</dbReference>
<accession>A0A212M0S1</accession>
<dbReference type="GO" id="GO:0005886">
    <property type="term" value="C:plasma membrane"/>
    <property type="evidence" value="ECO:0007669"/>
    <property type="project" value="UniProtKB-SubCell"/>
</dbReference>
<dbReference type="Pfam" id="PF00005">
    <property type="entry name" value="ABC_tran"/>
    <property type="match status" value="1"/>
</dbReference>
<evidence type="ECO:0000256" key="1">
    <source>
        <dbReference type="ARBA" id="ARBA00004202"/>
    </source>
</evidence>
<sequence>MSGSCSTAHAAMVAPAGEFVLEVAQLRTEFCTVSGSLRAVNDISFSLAAGEVLVLAGESGSGKSVTALSILNLIAAPGKIAAGKIMLGKQNICNLPESSMEKIRGKQIGMIFQNPLSALNPLMRIGSQFVETLMVHNPIAKKEARQQSTEWLRRLALNEPGRIMASYPSQLSIGMCQRVMIAMALALQPQLLIADEPTSALEVTLHAKIIKEIELLRQECSAAVLFITHDLNLAAALDGSLAVMYAGSIVEYGNVRKICEQPRHPYTEGLLQSRIIPGNPEVAFIHGMPPLLCNLPANQCAFAPRCRYREDICQRQKPILRRLAAGQAVACHLAC</sequence>
<dbReference type="NCBIfam" id="TIGR01727">
    <property type="entry name" value="oligo_HPY"/>
    <property type="match status" value="1"/>
</dbReference>
<evidence type="ECO:0000259" key="16">
    <source>
        <dbReference type="PROSITE" id="PS50893"/>
    </source>
</evidence>
<dbReference type="InterPro" id="IPR013563">
    <property type="entry name" value="Oligopep_ABC_C"/>
</dbReference>
<evidence type="ECO:0000256" key="6">
    <source>
        <dbReference type="ARBA" id="ARBA00022741"/>
    </source>
</evidence>
<dbReference type="RefSeq" id="WP_288185719.1">
    <property type="nucleotide sequence ID" value="NZ_LT608335.1"/>
</dbReference>
<feature type="domain" description="ABC transporter" evidence="16">
    <location>
        <begin position="21"/>
        <end position="271"/>
    </location>
</feature>
<name>A0A212M0S1_9FIRM</name>
<dbReference type="GO" id="GO:0015833">
    <property type="term" value="P:peptide transport"/>
    <property type="evidence" value="ECO:0007669"/>
    <property type="project" value="InterPro"/>
</dbReference>
<evidence type="ECO:0000256" key="12">
    <source>
        <dbReference type="ARBA" id="ARBA00038669"/>
    </source>
</evidence>
<evidence type="ECO:0000256" key="10">
    <source>
        <dbReference type="ARBA" id="ARBA00023112"/>
    </source>
</evidence>
<gene>
    <name evidence="17" type="primary">oppD</name>
    <name evidence="17" type="ORF">KL86SPO_70107</name>
</gene>
<reference evidence="17" key="1">
    <citation type="submission" date="2016-08" db="EMBL/GenBank/DDBJ databases">
        <authorList>
            <person name="Seilhamer J.J."/>
        </authorList>
    </citation>
    <scope>NUCLEOTIDE SEQUENCE</scope>
    <source>
        <strain evidence="17">86</strain>
    </source>
</reference>
<evidence type="ECO:0000256" key="4">
    <source>
        <dbReference type="ARBA" id="ARBA00022475"/>
    </source>
</evidence>
<dbReference type="PANTHER" id="PTHR43297">
    <property type="entry name" value="OLIGOPEPTIDE TRANSPORT ATP-BINDING PROTEIN APPD"/>
    <property type="match status" value="1"/>
</dbReference>
<dbReference type="CDD" id="cd03257">
    <property type="entry name" value="ABC_NikE_OppD_transporters"/>
    <property type="match status" value="1"/>
</dbReference>
<dbReference type="InterPro" id="IPR027417">
    <property type="entry name" value="P-loop_NTPase"/>
</dbReference>
<evidence type="ECO:0000256" key="7">
    <source>
        <dbReference type="ARBA" id="ARBA00022840"/>
    </source>
</evidence>
<evidence type="ECO:0000256" key="9">
    <source>
        <dbReference type="ARBA" id="ARBA00023065"/>
    </source>
</evidence>
<dbReference type="PANTHER" id="PTHR43297:SF13">
    <property type="entry name" value="NICKEL ABC TRANSPORTER, ATP-BINDING PROTEIN"/>
    <property type="match status" value="1"/>
</dbReference>
<keyword evidence="3" id="KW-0813">Transport</keyword>
<evidence type="ECO:0000256" key="2">
    <source>
        <dbReference type="ARBA" id="ARBA00005417"/>
    </source>
</evidence>
<evidence type="ECO:0000256" key="8">
    <source>
        <dbReference type="ARBA" id="ARBA00022967"/>
    </source>
</evidence>
<dbReference type="InterPro" id="IPR003439">
    <property type="entry name" value="ABC_transporter-like_ATP-bd"/>
</dbReference>
<comment type="subcellular location">
    <subcellularLocation>
        <location evidence="1">Cell membrane</location>
        <topology evidence="1">Peripheral membrane protein</topology>
    </subcellularLocation>
</comment>
<evidence type="ECO:0000313" key="17">
    <source>
        <dbReference type="EMBL" id="SCM83249.1"/>
    </source>
</evidence>
<dbReference type="GO" id="GO:0015413">
    <property type="term" value="F:ABC-type nickel transporter activity"/>
    <property type="evidence" value="ECO:0007669"/>
    <property type="project" value="UniProtKB-EC"/>
</dbReference>
<keyword evidence="7 17" id="KW-0067">ATP-binding</keyword>
<dbReference type="GO" id="GO:0005524">
    <property type="term" value="F:ATP binding"/>
    <property type="evidence" value="ECO:0007669"/>
    <property type="project" value="UniProtKB-KW"/>
</dbReference>
<dbReference type="Gene3D" id="3.40.50.300">
    <property type="entry name" value="P-loop containing nucleotide triphosphate hydrolases"/>
    <property type="match status" value="1"/>
</dbReference>
<keyword evidence="11" id="KW-0472">Membrane</keyword>
<keyword evidence="5" id="KW-0533">Nickel</keyword>
<proteinExistence type="inferred from homology"/>
<evidence type="ECO:0000256" key="14">
    <source>
        <dbReference type="ARBA" id="ARBA00044143"/>
    </source>
</evidence>
<evidence type="ECO:0000256" key="15">
    <source>
        <dbReference type="ARBA" id="ARBA00048610"/>
    </source>
</evidence>
<protein>
    <recommendedName>
        <fullName evidence="14">Nickel import system ATP-binding protein NikD</fullName>
        <ecNumber evidence="13">7.2.2.11</ecNumber>
    </recommendedName>
</protein>
<evidence type="ECO:0000256" key="5">
    <source>
        <dbReference type="ARBA" id="ARBA00022596"/>
    </source>
</evidence>
<keyword evidence="4" id="KW-1003">Cell membrane</keyword>
<dbReference type="SUPFAM" id="SSF52540">
    <property type="entry name" value="P-loop containing nucleoside triphosphate hydrolases"/>
    <property type="match status" value="1"/>
</dbReference>
<dbReference type="EMBL" id="FMJE01000007">
    <property type="protein sequence ID" value="SCM83249.1"/>
    <property type="molecule type" value="Genomic_DNA"/>
</dbReference>
<comment type="catalytic activity">
    <reaction evidence="15">
        <text>Ni(2+)(out) + ATP + H2O = Ni(2+)(in) + ADP + phosphate + H(+)</text>
        <dbReference type="Rhea" id="RHEA:15557"/>
        <dbReference type="ChEBI" id="CHEBI:15377"/>
        <dbReference type="ChEBI" id="CHEBI:15378"/>
        <dbReference type="ChEBI" id="CHEBI:30616"/>
        <dbReference type="ChEBI" id="CHEBI:43474"/>
        <dbReference type="ChEBI" id="CHEBI:49786"/>
        <dbReference type="ChEBI" id="CHEBI:456216"/>
        <dbReference type="EC" id="7.2.2.11"/>
    </reaction>
    <physiologicalReaction direction="left-to-right" evidence="15">
        <dbReference type="Rhea" id="RHEA:15558"/>
    </physiologicalReaction>
</comment>
<keyword evidence="8" id="KW-1278">Translocase</keyword>
<dbReference type="InterPro" id="IPR050388">
    <property type="entry name" value="ABC_Ni/Peptide_Import"/>
</dbReference>
<keyword evidence="9" id="KW-0406">Ion transport</keyword>
<comment type="similarity">
    <text evidence="2">Belongs to the ABC transporter superfamily.</text>
</comment>
<dbReference type="GO" id="GO:0016887">
    <property type="term" value="F:ATP hydrolysis activity"/>
    <property type="evidence" value="ECO:0007669"/>
    <property type="project" value="InterPro"/>
</dbReference>
<evidence type="ECO:0000256" key="13">
    <source>
        <dbReference type="ARBA" id="ARBA00039098"/>
    </source>
</evidence>
<dbReference type="FunFam" id="3.40.50.300:FF:000016">
    <property type="entry name" value="Oligopeptide ABC transporter ATP-binding component"/>
    <property type="match status" value="1"/>
</dbReference>
<keyword evidence="6" id="KW-0547">Nucleotide-binding</keyword>
<dbReference type="PROSITE" id="PS50893">
    <property type="entry name" value="ABC_TRANSPORTER_2"/>
    <property type="match status" value="1"/>
</dbReference>
<dbReference type="AlphaFoldDB" id="A0A212M0S1"/>
<comment type="subunit">
    <text evidence="12">The complex is composed of two ATP-binding proteins (NikD and NikE), two transmembrane proteins (NikB and NikC) and a solute-binding protein (NikA).</text>
</comment>
<evidence type="ECO:0000256" key="11">
    <source>
        <dbReference type="ARBA" id="ARBA00023136"/>
    </source>
</evidence>